<reference evidence="9" key="4">
    <citation type="submission" date="2019-03" db="UniProtKB">
        <authorList>
            <consortium name="EnsemblPlants"/>
        </authorList>
    </citation>
    <scope>IDENTIFICATION</scope>
</reference>
<evidence type="ECO:0000313" key="9">
    <source>
        <dbReference type="EnsemblPlants" id="AET2Gv20823100.35"/>
    </source>
</evidence>
<dbReference type="Gene3D" id="3.40.50.300">
    <property type="entry name" value="P-loop containing nucleotide triphosphate hydrolases"/>
    <property type="match status" value="2"/>
</dbReference>
<evidence type="ECO:0008006" key="11">
    <source>
        <dbReference type="Google" id="ProtNLM"/>
    </source>
</evidence>
<keyword evidence="4" id="KW-0694">RNA-binding</keyword>
<feature type="domain" description="PAZ" evidence="6">
    <location>
        <begin position="785"/>
        <end position="886"/>
    </location>
</feature>
<dbReference type="Gene3D" id="3.30.160.380">
    <property type="entry name" value="Dicer dimerisation domain"/>
    <property type="match status" value="1"/>
</dbReference>
<evidence type="ECO:0000256" key="5">
    <source>
        <dbReference type="SAM" id="MobiDB-lite"/>
    </source>
</evidence>
<dbReference type="Gene3D" id="2.170.260.10">
    <property type="entry name" value="paz domain"/>
    <property type="match status" value="1"/>
</dbReference>
<dbReference type="InterPro" id="IPR001650">
    <property type="entry name" value="Helicase_C-like"/>
</dbReference>
<dbReference type="Pfam" id="PF00270">
    <property type="entry name" value="DEAD"/>
    <property type="match status" value="1"/>
</dbReference>
<dbReference type="InterPro" id="IPR011545">
    <property type="entry name" value="DEAD/DEAH_box_helicase_dom"/>
</dbReference>
<sequence length="886" mass="100718">MATSFSLIESPILDNKHHILCFRYQLDLCKRALEENIIVYLGTGCGKTHIAVLLIYELGHLIRKPRRDVCIFLAPTVPLVLQQATVIANSTNFRVQSYYGDGKTPRDHENWETEMAESEEFYNNDMVKPPRIFGMTASPVMGKGGSNKLNYTKCINSLEELLHAKVCSVDNAELESVLAFPDMEVHTYVPLSQSNLTVTYNKELDRSKLESERILRESLYDFKDSQKKLKSLGRLHGNLVFCLQELGSFGALQAAKAFLLSFDGDVLDRKESDMNDNSTRFKHHYLNKAISVLSSNILDGTHDDSFNLEMVEPFFSNKIMVLINILSRYRLEENMKCIVFVKRITVARAIAHILQNLKGLDLWKCEFLVGRHSGPKNMSRQKMDAIVENFSSGEVNLLIATSVGEEGLDIQTCCLVVRFDLPETVASFIQSRGRARMTNSKYVVLLERGNHSEEKLLNDYIDGEGIMNGEIDLRTSNDVFDHLEEKSYQVEKTGASISTACSVSLLHRYCYNLPKDMFFNPSPAFIYIDDTEGIICRVILPPNAAFRQVDGQPCQSNDEAKRDACLEALVKLYELGALTDFLLPGSGSRKNKASTTNGSASNSHDDESLREELHEMLIPTILKPSTCKLDCPLNLHFYYIQFFPIPADRHYRIFGLFVINPLPMEAEKLEVDLHLARGRIVKAGMKHLGTISFDEEQMMLARNFQEMFLKVLLDRSEFTVSHVMLLGNSETLQFNSTFYLLLPIKQELYGDIFMIDWPTVKRCLSSPVFKDPTGVSAHGSYLPDESLRLLDNMYSKTDVVGSLIFAPHIKTFFVIHVILNELNARSEYDGATYEDHYKERFGIKLSHPEQPLLHAKQLFNLHNLLHDRLRETTAICELYSEYTALL</sequence>
<feature type="compositionally biased region" description="Polar residues" evidence="5">
    <location>
        <begin position="593"/>
        <end position="602"/>
    </location>
</feature>
<dbReference type="Gramene" id="AET2Gv20823100.35">
    <property type="protein sequence ID" value="AET2Gv20823100.35"/>
    <property type="gene ID" value="AET2Gv20823100"/>
</dbReference>
<reference evidence="9" key="5">
    <citation type="journal article" date="2021" name="G3 (Bethesda)">
        <title>Aegilops tauschii genome assembly Aet v5.0 features greater sequence contiguity and improved annotation.</title>
        <authorList>
            <person name="Wang L."/>
            <person name="Zhu T."/>
            <person name="Rodriguez J.C."/>
            <person name="Deal K.R."/>
            <person name="Dubcovsky J."/>
            <person name="McGuire P.E."/>
            <person name="Lux T."/>
            <person name="Spannagl M."/>
            <person name="Mayer K.F.X."/>
            <person name="Baldrich P."/>
            <person name="Meyers B.C."/>
            <person name="Huo N."/>
            <person name="Gu Y.Q."/>
            <person name="Zhou H."/>
            <person name="Devos K.M."/>
            <person name="Bennetzen J.L."/>
            <person name="Unver T."/>
            <person name="Budak H."/>
            <person name="Gulick P.J."/>
            <person name="Galiba G."/>
            <person name="Kalapos B."/>
            <person name="Nelson D.R."/>
            <person name="Li P."/>
            <person name="You F.M."/>
            <person name="Luo M.C."/>
            <person name="Dvorak J."/>
        </authorList>
    </citation>
    <scope>NUCLEOTIDE SEQUENCE [LARGE SCALE GENOMIC DNA]</scope>
    <source>
        <strain evidence="9">cv. AL8/78</strain>
    </source>
</reference>
<name>A0A453CEP1_AEGTS</name>
<evidence type="ECO:0000313" key="10">
    <source>
        <dbReference type="Proteomes" id="UP000015105"/>
    </source>
</evidence>
<dbReference type="PROSITE" id="PS50821">
    <property type="entry name" value="PAZ"/>
    <property type="match status" value="1"/>
</dbReference>
<keyword evidence="10" id="KW-1185">Reference proteome</keyword>
<dbReference type="GO" id="GO:0005524">
    <property type="term" value="F:ATP binding"/>
    <property type="evidence" value="ECO:0007669"/>
    <property type="project" value="UniProtKB-KW"/>
</dbReference>
<dbReference type="GO" id="GO:0030422">
    <property type="term" value="P:siRNA processing"/>
    <property type="evidence" value="ECO:0007669"/>
    <property type="project" value="TreeGrafter"/>
</dbReference>
<dbReference type="EnsemblPlants" id="AET2Gv20823100.35">
    <property type="protein sequence ID" value="AET2Gv20823100.35"/>
    <property type="gene ID" value="AET2Gv20823100"/>
</dbReference>
<keyword evidence="2" id="KW-0378">Hydrolase</keyword>
<dbReference type="Pfam" id="PF03368">
    <property type="entry name" value="Dicer_dimer"/>
    <property type="match status" value="1"/>
</dbReference>
<evidence type="ECO:0000256" key="2">
    <source>
        <dbReference type="ARBA" id="ARBA00022801"/>
    </source>
</evidence>
<evidence type="ECO:0000259" key="6">
    <source>
        <dbReference type="PROSITE" id="PS50821"/>
    </source>
</evidence>
<feature type="domain" description="Dicer dsRNA-binding fold" evidence="8">
    <location>
        <begin position="502"/>
        <end position="592"/>
    </location>
</feature>
<evidence type="ECO:0000259" key="7">
    <source>
        <dbReference type="PROSITE" id="PS51194"/>
    </source>
</evidence>
<dbReference type="SMART" id="SM00490">
    <property type="entry name" value="HELICc"/>
    <property type="match status" value="1"/>
</dbReference>
<dbReference type="GO" id="GO:0003723">
    <property type="term" value="F:RNA binding"/>
    <property type="evidence" value="ECO:0007669"/>
    <property type="project" value="UniProtKB-UniRule"/>
</dbReference>
<evidence type="ECO:0000256" key="4">
    <source>
        <dbReference type="PROSITE-ProRule" id="PRU00657"/>
    </source>
</evidence>
<dbReference type="Proteomes" id="UP000015105">
    <property type="component" value="Chromosome 2D"/>
</dbReference>
<dbReference type="InterPro" id="IPR038248">
    <property type="entry name" value="Dicer_dimer_sf"/>
</dbReference>
<proteinExistence type="predicted"/>
<reference evidence="9" key="3">
    <citation type="journal article" date="2017" name="Nature">
        <title>Genome sequence of the progenitor of the wheat D genome Aegilops tauschii.</title>
        <authorList>
            <person name="Luo M.C."/>
            <person name="Gu Y.Q."/>
            <person name="Puiu D."/>
            <person name="Wang H."/>
            <person name="Twardziok S.O."/>
            <person name="Deal K.R."/>
            <person name="Huo N."/>
            <person name="Zhu T."/>
            <person name="Wang L."/>
            <person name="Wang Y."/>
            <person name="McGuire P.E."/>
            <person name="Liu S."/>
            <person name="Long H."/>
            <person name="Ramasamy R.K."/>
            <person name="Rodriguez J.C."/>
            <person name="Van S.L."/>
            <person name="Yuan L."/>
            <person name="Wang Z."/>
            <person name="Xia Z."/>
            <person name="Xiao L."/>
            <person name="Anderson O.D."/>
            <person name="Ouyang S."/>
            <person name="Liang Y."/>
            <person name="Zimin A.V."/>
            <person name="Pertea G."/>
            <person name="Qi P."/>
            <person name="Bennetzen J.L."/>
            <person name="Dai X."/>
            <person name="Dawson M.W."/>
            <person name="Muller H.G."/>
            <person name="Kugler K."/>
            <person name="Rivarola-Duarte L."/>
            <person name="Spannagl M."/>
            <person name="Mayer K.F.X."/>
            <person name="Lu F.H."/>
            <person name="Bevan M.W."/>
            <person name="Leroy P."/>
            <person name="Li P."/>
            <person name="You F.M."/>
            <person name="Sun Q."/>
            <person name="Liu Z."/>
            <person name="Lyons E."/>
            <person name="Wicker T."/>
            <person name="Salzberg S.L."/>
            <person name="Devos K.M."/>
            <person name="Dvorak J."/>
        </authorList>
    </citation>
    <scope>NUCLEOTIDE SEQUENCE [LARGE SCALE GENOMIC DNA]</scope>
    <source>
        <strain evidence="9">cv. AL8/78</strain>
    </source>
</reference>
<dbReference type="PANTHER" id="PTHR14950">
    <property type="entry name" value="DICER-RELATED"/>
    <property type="match status" value="1"/>
</dbReference>
<dbReference type="InterPro" id="IPR005034">
    <property type="entry name" value="Dicer_dimerisation"/>
</dbReference>
<keyword evidence="1" id="KW-0547">Nucleotide-binding</keyword>
<dbReference type="PANTHER" id="PTHR14950:SF15">
    <property type="entry name" value="DICER-LIKE PROTEIN 4"/>
    <property type="match status" value="1"/>
</dbReference>
<accession>A0A453CEP1</accession>
<dbReference type="Pfam" id="PF00271">
    <property type="entry name" value="Helicase_C"/>
    <property type="match status" value="1"/>
</dbReference>
<dbReference type="AlphaFoldDB" id="A0A453CEP1"/>
<reference evidence="10" key="2">
    <citation type="journal article" date="2017" name="Nat. Plants">
        <title>The Aegilops tauschii genome reveals multiple impacts of transposons.</title>
        <authorList>
            <person name="Zhao G."/>
            <person name="Zou C."/>
            <person name="Li K."/>
            <person name="Wang K."/>
            <person name="Li T."/>
            <person name="Gao L."/>
            <person name="Zhang X."/>
            <person name="Wang H."/>
            <person name="Yang Z."/>
            <person name="Liu X."/>
            <person name="Jiang W."/>
            <person name="Mao L."/>
            <person name="Kong X."/>
            <person name="Jiao Y."/>
            <person name="Jia J."/>
        </authorList>
    </citation>
    <scope>NUCLEOTIDE SEQUENCE [LARGE SCALE GENOMIC DNA]</scope>
    <source>
        <strain evidence="10">cv. AL8/78</strain>
    </source>
</reference>
<dbReference type="GO" id="GO:0004525">
    <property type="term" value="F:ribonuclease III activity"/>
    <property type="evidence" value="ECO:0007669"/>
    <property type="project" value="TreeGrafter"/>
</dbReference>
<evidence type="ECO:0000256" key="3">
    <source>
        <dbReference type="ARBA" id="ARBA00022840"/>
    </source>
</evidence>
<dbReference type="PROSITE" id="PS51327">
    <property type="entry name" value="DICER_DSRBF"/>
    <property type="match status" value="1"/>
</dbReference>
<feature type="domain" description="Helicase C-terminal" evidence="7">
    <location>
        <begin position="321"/>
        <end position="487"/>
    </location>
</feature>
<dbReference type="PROSITE" id="PS51194">
    <property type="entry name" value="HELICASE_CTER"/>
    <property type="match status" value="1"/>
</dbReference>
<dbReference type="InterPro" id="IPR003100">
    <property type="entry name" value="PAZ_dom"/>
</dbReference>
<dbReference type="SUPFAM" id="SSF52540">
    <property type="entry name" value="P-loop containing nucleoside triphosphate hydrolases"/>
    <property type="match status" value="1"/>
</dbReference>
<dbReference type="InterPro" id="IPR027417">
    <property type="entry name" value="P-loop_NTPase"/>
</dbReference>
<feature type="region of interest" description="Disordered" evidence="5">
    <location>
        <begin position="587"/>
        <end position="606"/>
    </location>
</feature>
<dbReference type="GO" id="GO:0005634">
    <property type="term" value="C:nucleus"/>
    <property type="evidence" value="ECO:0007669"/>
    <property type="project" value="TreeGrafter"/>
</dbReference>
<dbReference type="GO" id="GO:0005737">
    <property type="term" value="C:cytoplasm"/>
    <property type="evidence" value="ECO:0007669"/>
    <property type="project" value="TreeGrafter"/>
</dbReference>
<protein>
    <recommendedName>
        <fullName evidence="11">Dicer-like protein 4</fullName>
    </recommendedName>
</protein>
<evidence type="ECO:0000256" key="1">
    <source>
        <dbReference type="ARBA" id="ARBA00022741"/>
    </source>
</evidence>
<organism evidence="9 10">
    <name type="scientific">Aegilops tauschii subsp. strangulata</name>
    <name type="common">Goatgrass</name>
    <dbReference type="NCBI Taxonomy" id="200361"/>
    <lineage>
        <taxon>Eukaryota</taxon>
        <taxon>Viridiplantae</taxon>
        <taxon>Streptophyta</taxon>
        <taxon>Embryophyta</taxon>
        <taxon>Tracheophyta</taxon>
        <taxon>Spermatophyta</taxon>
        <taxon>Magnoliopsida</taxon>
        <taxon>Liliopsida</taxon>
        <taxon>Poales</taxon>
        <taxon>Poaceae</taxon>
        <taxon>BOP clade</taxon>
        <taxon>Pooideae</taxon>
        <taxon>Triticodae</taxon>
        <taxon>Triticeae</taxon>
        <taxon>Triticinae</taxon>
        <taxon>Aegilops</taxon>
    </lineage>
</organism>
<keyword evidence="3" id="KW-0067">ATP-binding</keyword>
<evidence type="ECO:0000259" key="8">
    <source>
        <dbReference type="PROSITE" id="PS51327"/>
    </source>
</evidence>
<reference evidence="10" key="1">
    <citation type="journal article" date="2014" name="Science">
        <title>Ancient hybridizations among the ancestral genomes of bread wheat.</title>
        <authorList>
            <consortium name="International Wheat Genome Sequencing Consortium,"/>
            <person name="Marcussen T."/>
            <person name="Sandve S.R."/>
            <person name="Heier L."/>
            <person name="Spannagl M."/>
            <person name="Pfeifer M."/>
            <person name="Jakobsen K.S."/>
            <person name="Wulff B.B."/>
            <person name="Steuernagel B."/>
            <person name="Mayer K.F."/>
            <person name="Olsen O.A."/>
        </authorList>
    </citation>
    <scope>NUCLEOTIDE SEQUENCE [LARGE SCALE GENOMIC DNA]</scope>
    <source>
        <strain evidence="10">cv. AL8/78</strain>
    </source>
</reference>